<dbReference type="Gene3D" id="4.10.410.60">
    <property type="match status" value="1"/>
</dbReference>
<organism evidence="5 6">
    <name type="scientific">Arabidopsis thaliana</name>
    <name type="common">Mouse-ear cress</name>
    <dbReference type="NCBI Taxonomy" id="3702"/>
    <lineage>
        <taxon>Eukaryota</taxon>
        <taxon>Viridiplantae</taxon>
        <taxon>Streptophyta</taxon>
        <taxon>Embryophyta</taxon>
        <taxon>Tracheophyta</taxon>
        <taxon>Spermatophyta</taxon>
        <taxon>Magnoliopsida</taxon>
        <taxon>eudicotyledons</taxon>
        <taxon>Gunneridae</taxon>
        <taxon>Pentapetalae</taxon>
        <taxon>rosids</taxon>
        <taxon>malvids</taxon>
        <taxon>Brassicales</taxon>
        <taxon>Brassicaceae</taxon>
        <taxon>Camelineae</taxon>
        <taxon>Arabidopsis</taxon>
    </lineage>
</organism>
<dbReference type="Pfam" id="PF01632">
    <property type="entry name" value="Ribosomal_L35p"/>
    <property type="match status" value="1"/>
</dbReference>
<evidence type="ECO:0000256" key="1">
    <source>
        <dbReference type="ARBA" id="ARBA00006598"/>
    </source>
</evidence>
<dbReference type="GO" id="GO:1990904">
    <property type="term" value="C:ribonucleoprotein complex"/>
    <property type="evidence" value="ECO:0007669"/>
    <property type="project" value="UniProtKB-KW"/>
</dbReference>
<protein>
    <recommendedName>
        <fullName evidence="7">Ribosomal protein L35</fullName>
    </recommendedName>
</protein>
<keyword evidence="3" id="KW-0687">Ribonucleoprotein</keyword>
<evidence type="ECO:0000256" key="4">
    <source>
        <dbReference type="SAM" id="MobiDB-lite"/>
    </source>
</evidence>
<dbReference type="ExpressionAtlas" id="A0A5S9YBY3">
    <property type="expression patterns" value="baseline and differential"/>
</dbReference>
<dbReference type="GO" id="GO:0003735">
    <property type="term" value="F:structural constituent of ribosome"/>
    <property type="evidence" value="ECO:0007669"/>
    <property type="project" value="InterPro"/>
</dbReference>
<dbReference type="InterPro" id="IPR021137">
    <property type="entry name" value="Ribosomal_bL35-like"/>
</dbReference>
<sequence>MQRFCTKLRSISLQSNRNLSFFGASPHRLIHHSPSPSRHLTTTTTLGFANSTKWSFLPAAGVSPLNVSSMGSTFVPHHFVQVRNITSKEKMAKWKKKWRPRTPITSKVKKVKIKFYSSFKDRFKPLNDGTIRRWKEGKRHNAHLKSKKSKRRLRQPGLVPPAYAKVMKKLNFCN</sequence>
<dbReference type="GO" id="GO:0006412">
    <property type="term" value="P:translation"/>
    <property type="evidence" value="ECO:0007669"/>
    <property type="project" value="InterPro"/>
</dbReference>
<dbReference type="InterPro" id="IPR037229">
    <property type="entry name" value="Ribosomal_bL35_sf"/>
</dbReference>
<keyword evidence="2" id="KW-0689">Ribosomal protein</keyword>
<dbReference type="OrthoDB" id="512750at2759"/>
<accession>A0A5S9YBY3</accession>
<name>A0A5S9YBY3_ARATH</name>
<evidence type="ECO:0000313" key="6">
    <source>
        <dbReference type="Proteomes" id="UP000434276"/>
    </source>
</evidence>
<dbReference type="PANTHER" id="PTHR36400:SF1">
    <property type="entry name" value="RIBOSOMAL PROTEIN L35"/>
    <property type="match status" value="1"/>
</dbReference>
<dbReference type="PANTHER" id="PTHR36400">
    <property type="entry name" value="RIBOSOMAL PROTEIN L35"/>
    <property type="match status" value="1"/>
</dbReference>
<evidence type="ECO:0008006" key="7">
    <source>
        <dbReference type="Google" id="ProtNLM"/>
    </source>
</evidence>
<dbReference type="GO" id="GO:0005840">
    <property type="term" value="C:ribosome"/>
    <property type="evidence" value="ECO:0007669"/>
    <property type="project" value="UniProtKB-KW"/>
</dbReference>
<gene>
    <name evidence="5" type="ORF">C24_LOCUS24621</name>
</gene>
<feature type="region of interest" description="Disordered" evidence="4">
    <location>
        <begin position="137"/>
        <end position="157"/>
    </location>
</feature>
<comment type="similarity">
    <text evidence="1">Belongs to the bacterial ribosomal protein bL35 family.</text>
</comment>
<dbReference type="SUPFAM" id="SSF143034">
    <property type="entry name" value="L35p-like"/>
    <property type="match status" value="1"/>
</dbReference>
<evidence type="ECO:0000256" key="3">
    <source>
        <dbReference type="ARBA" id="ARBA00023274"/>
    </source>
</evidence>
<evidence type="ECO:0000313" key="5">
    <source>
        <dbReference type="EMBL" id="CAA0407796.1"/>
    </source>
</evidence>
<evidence type="ECO:0000256" key="2">
    <source>
        <dbReference type="ARBA" id="ARBA00022980"/>
    </source>
</evidence>
<dbReference type="Proteomes" id="UP000434276">
    <property type="component" value="Unassembled WGS sequence"/>
</dbReference>
<dbReference type="EMBL" id="CACSHJ010000096">
    <property type="protein sequence ID" value="CAA0407796.1"/>
    <property type="molecule type" value="Genomic_DNA"/>
</dbReference>
<feature type="compositionally biased region" description="Basic residues" evidence="4">
    <location>
        <begin position="137"/>
        <end position="154"/>
    </location>
</feature>
<reference evidence="5 6" key="1">
    <citation type="submission" date="2019-12" db="EMBL/GenBank/DDBJ databases">
        <authorList>
            <person name="Jiao W.-B."/>
            <person name="Schneeberger K."/>
        </authorList>
    </citation>
    <scope>NUCLEOTIDE SEQUENCE [LARGE SCALE GENOMIC DNA]</scope>
    <source>
        <strain evidence="6">cv. C24</strain>
    </source>
</reference>
<dbReference type="AlphaFoldDB" id="A0A5S9YBY3"/>
<proteinExistence type="inferred from homology"/>